<evidence type="ECO:0000313" key="7">
    <source>
        <dbReference type="EMBL" id="GAA3761001.1"/>
    </source>
</evidence>
<comment type="caution">
    <text evidence="7">The sequence shown here is derived from an EMBL/GenBank/DDBJ whole genome shotgun (WGS) entry which is preliminary data.</text>
</comment>
<dbReference type="Gene3D" id="3.40.50.970">
    <property type="match status" value="2"/>
</dbReference>
<protein>
    <submittedName>
        <fullName evidence="7">Thiamine pyrophosphate-requiring protein</fullName>
    </submittedName>
</protein>
<evidence type="ECO:0000259" key="5">
    <source>
        <dbReference type="Pfam" id="PF02775"/>
    </source>
</evidence>
<dbReference type="Gene3D" id="3.40.50.1220">
    <property type="entry name" value="TPP-binding domain"/>
    <property type="match status" value="1"/>
</dbReference>
<reference evidence="8" key="1">
    <citation type="journal article" date="2019" name="Int. J. Syst. Evol. Microbiol.">
        <title>The Global Catalogue of Microorganisms (GCM) 10K type strain sequencing project: providing services to taxonomists for standard genome sequencing and annotation.</title>
        <authorList>
            <consortium name="The Broad Institute Genomics Platform"/>
            <consortium name="The Broad Institute Genome Sequencing Center for Infectious Disease"/>
            <person name="Wu L."/>
            <person name="Ma J."/>
        </authorList>
    </citation>
    <scope>NUCLEOTIDE SEQUENCE [LARGE SCALE GENOMIC DNA]</scope>
    <source>
        <strain evidence="8">JCM 16950</strain>
    </source>
</reference>
<dbReference type="EMBL" id="BAABAF010000004">
    <property type="protein sequence ID" value="GAA3761001.1"/>
    <property type="molecule type" value="Genomic_DNA"/>
</dbReference>
<evidence type="ECO:0000313" key="8">
    <source>
        <dbReference type="Proteomes" id="UP001500540"/>
    </source>
</evidence>
<feature type="domain" description="Thiamine pyrophosphate enzyme N-terminal TPP-binding" evidence="6">
    <location>
        <begin position="3"/>
        <end position="118"/>
    </location>
</feature>
<dbReference type="PANTHER" id="PTHR42981">
    <property type="entry name" value="PYRUVATE DEHYDROGENASE [UBIQUINONE]"/>
    <property type="match status" value="1"/>
</dbReference>
<evidence type="ECO:0000256" key="3">
    <source>
        <dbReference type="RuleBase" id="RU362132"/>
    </source>
</evidence>
<evidence type="ECO:0000259" key="4">
    <source>
        <dbReference type="Pfam" id="PF00205"/>
    </source>
</evidence>
<keyword evidence="2 3" id="KW-0786">Thiamine pyrophosphate</keyword>
<dbReference type="InterPro" id="IPR029035">
    <property type="entry name" value="DHS-like_NAD/FAD-binding_dom"/>
</dbReference>
<dbReference type="SUPFAM" id="SSF52467">
    <property type="entry name" value="DHS-like NAD/FAD-binding domain"/>
    <property type="match status" value="1"/>
</dbReference>
<organism evidence="7 8">
    <name type="scientific">Microbacterium kribbense</name>
    <dbReference type="NCBI Taxonomy" id="433645"/>
    <lineage>
        <taxon>Bacteria</taxon>
        <taxon>Bacillati</taxon>
        <taxon>Actinomycetota</taxon>
        <taxon>Actinomycetes</taxon>
        <taxon>Micrococcales</taxon>
        <taxon>Microbacteriaceae</taxon>
        <taxon>Microbacterium</taxon>
    </lineage>
</organism>
<dbReference type="Proteomes" id="UP001500540">
    <property type="component" value="Unassembled WGS sequence"/>
</dbReference>
<evidence type="ECO:0000256" key="2">
    <source>
        <dbReference type="ARBA" id="ARBA00023052"/>
    </source>
</evidence>
<evidence type="ECO:0000259" key="6">
    <source>
        <dbReference type="Pfam" id="PF02776"/>
    </source>
</evidence>
<dbReference type="NCBIfam" id="NF006129">
    <property type="entry name" value="PRK08273.1"/>
    <property type="match status" value="1"/>
</dbReference>
<evidence type="ECO:0000256" key="1">
    <source>
        <dbReference type="ARBA" id="ARBA00007812"/>
    </source>
</evidence>
<dbReference type="InterPro" id="IPR011766">
    <property type="entry name" value="TPP_enzyme_TPP-bd"/>
</dbReference>
<dbReference type="InterPro" id="IPR012000">
    <property type="entry name" value="Thiamin_PyroP_enz_cen_dom"/>
</dbReference>
<dbReference type="PANTHER" id="PTHR42981:SF2">
    <property type="entry name" value="PYRUVATE DEHYDROGENASE [UBIQUINONE]"/>
    <property type="match status" value="1"/>
</dbReference>
<comment type="similarity">
    <text evidence="1 3">Belongs to the TPP enzyme family.</text>
</comment>
<dbReference type="InterPro" id="IPR012001">
    <property type="entry name" value="Thiamin_PyroP_enz_TPP-bd_dom"/>
</dbReference>
<dbReference type="Pfam" id="PF02775">
    <property type="entry name" value="TPP_enzyme_C"/>
    <property type="match status" value="1"/>
</dbReference>
<dbReference type="InterPro" id="IPR029061">
    <property type="entry name" value="THDP-binding"/>
</dbReference>
<dbReference type="Pfam" id="PF00205">
    <property type="entry name" value="TPP_enzyme_M"/>
    <property type="match status" value="1"/>
</dbReference>
<accession>A0ABP7GCB7</accession>
<dbReference type="SUPFAM" id="SSF52518">
    <property type="entry name" value="Thiamin diphosphate-binding fold (THDP-binding)"/>
    <property type="match status" value="2"/>
</dbReference>
<dbReference type="RefSeq" id="WP_344781564.1">
    <property type="nucleotide sequence ID" value="NZ_BAABAF010000004.1"/>
</dbReference>
<sequence>MTTVSDFVIQRIRQWGVSRVFAFPGDGIGEFDGALGAAQRAGDGLQYVRPTHEEICALMATAHAKFTGEVGVCIATSSPGAFHLLNGLYDAQMDNQPVVAIIGQQGLDALGTFTQQESNLERMLADVAVYVQTVVSPAQAQAVLDTAFRTARVRLGPAVVVLPHDVQGMAMPELAPQNWVSRSSAVAPSIAITPPETDIRQAASIINAGNRVTFLVGHGATGATDEVLKAAELCGAGIITTLRAKQVVPSDVAHHSQQLGLLGSLPSVHQMSGCDTLVLLGTNYPYGQFLPPTGQARAIQVDLKPEQMGLRYPTELNLWGDVKATLTALIPHLDAKRDHSWQTAVADEMVEWESEMEAQALVGYEDGVNPRRVYHELNKRLPPQAIVTADAGSTADWYGHHIRLRRGMRGDLSGRLASMLAAMPYATAAKFAYPDRCVICTIGDGAFQMLGLNELITIKKYAQEWENPQLIIMVLHNDDLTQVSWEMRTEDANPVWPESQDVESVDYAGWAQLLGFTGIQVRTDDEVGAAWDAAFANHGVTLIDAYTSKNVPPLPPHITLEFAKNTAEALLKGDPEEPAVLVDSAKALVTEGIERIKDTLHHDKKRDD</sequence>
<dbReference type="InterPro" id="IPR047211">
    <property type="entry name" value="POXB-like"/>
</dbReference>
<keyword evidence="8" id="KW-1185">Reference proteome</keyword>
<proteinExistence type="inferred from homology"/>
<dbReference type="Pfam" id="PF02776">
    <property type="entry name" value="TPP_enzyme_N"/>
    <property type="match status" value="1"/>
</dbReference>
<gene>
    <name evidence="7" type="ORF">GCM10022240_11950</name>
</gene>
<feature type="domain" description="Thiamine pyrophosphate enzyme TPP-binding" evidence="5">
    <location>
        <begin position="390"/>
        <end position="544"/>
    </location>
</feature>
<name>A0ABP7GCB7_9MICO</name>
<feature type="domain" description="Thiamine pyrophosphate enzyme central" evidence="4">
    <location>
        <begin position="199"/>
        <end position="329"/>
    </location>
</feature>